<dbReference type="GO" id="GO:0016491">
    <property type="term" value="F:oxidoreductase activity"/>
    <property type="evidence" value="ECO:0007669"/>
    <property type="project" value="UniProtKB-KW"/>
</dbReference>
<evidence type="ECO:0000313" key="4">
    <source>
        <dbReference type="EMBL" id="TET43626.1"/>
    </source>
</evidence>
<feature type="transmembrane region" description="Helical" evidence="2">
    <location>
        <begin position="64"/>
        <end position="87"/>
    </location>
</feature>
<evidence type="ECO:0000256" key="1">
    <source>
        <dbReference type="ARBA" id="ARBA00023002"/>
    </source>
</evidence>
<evidence type="ECO:0000313" key="5">
    <source>
        <dbReference type="Proteomes" id="UP000320679"/>
    </source>
</evidence>
<keyword evidence="2" id="KW-0812">Transmembrane</keyword>
<dbReference type="Gene3D" id="3.90.180.10">
    <property type="entry name" value="Medium-chain alcohol dehydrogenases, catalytic domain"/>
    <property type="match status" value="1"/>
</dbReference>
<dbReference type="SUPFAM" id="SSF50129">
    <property type="entry name" value="GroES-like"/>
    <property type="match status" value="1"/>
</dbReference>
<feature type="domain" description="Alcohol dehydrogenase-like N-terminal" evidence="3">
    <location>
        <begin position="26"/>
        <end position="55"/>
    </location>
</feature>
<reference evidence="4 5" key="1">
    <citation type="submission" date="2019-03" db="EMBL/GenBank/DDBJ databases">
        <title>Metabolic potential of uncultured bacteria and archaea associated with petroleum seepage in deep-sea sediments.</title>
        <authorList>
            <person name="Dong X."/>
            <person name="Hubert C."/>
        </authorList>
    </citation>
    <scope>NUCLEOTIDE SEQUENCE [LARGE SCALE GENOMIC DNA]</scope>
    <source>
        <strain evidence="4">E29_bin78</strain>
    </source>
</reference>
<dbReference type="Proteomes" id="UP000320679">
    <property type="component" value="Unassembled WGS sequence"/>
</dbReference>
<gene>
    <name evidence="4" type="ORF">E3J59_06095</name>
</gene>
<comment type="caution">
    <text evidence="4">The sequence shown here is derived from an EMBL/GenBank/DDBJ whole genome shotgun (WGS) entry which is preliminary data.</text>
</comment>
<dbReference type="PANTHER" id="PTHR43401">
    <property type="entry name" value="L-THREONINE 3-DEHYDROGENASE"/>
    <property type="match status" value="1"/>
</dbReference>
<organism evidence="4 5">
    <name type="scientific">Aerophobetes bacterium</name>
    <dbReference type="NCBI Taxonomy" id="2030807"/>
    <lineage>
        <taxon>Bacteria</taxon>
        <taxon>Candidatus Aerophobota</taxon>
    </lineage>
</organism>
<dbReference type="InterPro" id="IPR011032">
    <property type="entry name" value="GroES-like_sf"/>
</dbReference>
<dbReference type="PANTHER" id="PTHR43401:SF2">
    <property type="entry name" value="L-THREONINE 3-DEHYDROGENASE"/>
    <property type="match status" value="1"/>
</dbReference>
<dbReference type="InterPro" id="IPR050129">
    <property type="entry name" value="Zn_alcohol_dh"/>
</dbReference>
<dbReference type="Pfam" id="PF08240">
    <property type="entry name" value="ADH_N"/>
    <property type="match status" value="1"/>
</dbReference>
<keyword evidence="1" id="KW-0560">Oxidoreductase</keyword>
<accession>A0A523UM61</accession>
<dbReference type="AlphaFoldDB" id="A0A523UM61"/>
<evidence type="ECO:0000259" key="3">
    <source>
        <dbReference type="Pfam" id="PF08240"/>
    </source>
</evidence>
<sequence length="88" mass="10218">MLALMKLKKGKGFVELREVEEPKIKDDEVLIQVIAAGICGTDIHIYHDDFPYRNMEWDRAVFKAIRIIFSFSSSLLIFKCNCFAMIVF</sequence>
<keyword evidence="2" id="KW-1133">Transmembrane helix</keyword>
<dbReference type="EMBL" id="SOJK01000257">
    <property type="protein sequence ID" value="TET43626.1"/>
    <property type="molecule type" value="Genomic_DNA"/>
</dbReference>
<protein>
    <recommendedName>
        <fullName evidence="3">Alcohol dehydrogenase-like N-terminal domain-containing protein</fullName>
    </recommendedName>
</protein>
<evidence type="ECO:0000256" key="2">
    <source>
        <dbReference type="SAM" id="Phobius"/>
    </source>
</evidence>
<dbReference type="InterPro" id="IPR013154">
    <property type="entry name" value="ADH-like_N"/>
</dbReference>
<proteinExistence type="predicted"/>
<name>A0A523UM61_UNCAE</name>
<keyword evidence="2" id="KW-0472">Membrane</keyword>